<protein>
    <submittedName>
        <fullName evidence="6">Chlorophyll synthase</fullName>
    </submittedName>
</protein>
<evidence type="ECO:0000256" key="2">
    <source>
        <dbReference type="ARBA" id="ARBA00022692"/>
    </source>
</evidence>
<keyword evidence="2 5" id="KW-0812">Transmembrane</keyword>
<feature type="transmembrane region" description="Helical" evidence="5">
    <location>
        <begin position="59"/>
        <end position="79"/>
    </location>
</feature>
<evidence type="ECO:0000313" key="7">
    <source>
        <dbReference type="Proteomes" id="UP000199103"/>
    </source>
</evidence>
<dbReference type="InterPro" id="IPR000537">
    <property type="entry name" value="UbiA_prenyltransferase"/>
</dbReference>
<feature type="transmembrane region" description="Helical" evidence="5">
    <location>
        <begin position="157"/>
        <end position="176"/>
    </location>
</feature>
<evidence type="ECO:0000256" key="1">
    <source>
        <dbReference type="ARBA" id="ARBA00004141"/>
    </source>
</evidence>
<accession>A0A1H1W961</accession>
<evidence type="ECO:0000256" key="5">
    <source>
        <dbReference type="SAM" id="Phobius"/>
    </source>
</evidence>
<keyword evidence="4 5" id="KW-0472">Membrane</keyword>
<feature type="transmembrane region" description="Helical" evidence="5">
    <location>
        <begin position="280"/>
        <end position="298"/>
    </location>
</feature>
<sequence>MTTTVDAGRRDAVRTLLVDLVLIIRPWFAPIPMAPLLAARVLADPVGGLTAALLDPSTWWALISFALTWTAVAMINDAYDGRTDLCNPRHTRILRIARRMGKAQLIRLALAVTAADLLVVAITLGALFALGTALVLVIGWLYSVPPARLKGRPGLDVIANAVPVGFLAPVAGWLLAGSPGTLPWQLGSLCTLTIAALYLPTTVMDRAADDEVGIRTTAVALGEQATYRLGTVLWIASVTLYLIFLTTGTFARISLTWYELVAWVPVVVGYPLLARRPTIARLALLSGMMAAHCFLIWAT</sequence>
<dbReference type="GO" id="GO:0016765">
    <property type="term" value="F:transferase activity, transferring alkyl or aryl (other than methyl) groups"/>
    <property type="evidence" value="ECO:0007669"/>
    <property type="project" value="InterPro"/>
</dbReference>
<evidence type="ECO:0000256" key="3">
    <source>
        <dbReference type="ARBA" id="ARBA00022989"/>
    </source>
</evidence>
<evidence type="ECO:0000256" key="4">
    <source>
        <dbReference type="ARBA" id="ARBA00023136"/>
    </source>
</evidence>
<dbReference type="Proteomes" id="UP000199103">
    <property type="component" value="Chromosome I"/>
</dbReference>
<feature type="transmembrane region" description="Helical" evidence="5">
    <location>
        <begin position="105"/>
        <end position="122"/>
    </location>
</feature>
<reference evidence="6 7" key="1">
    <citation type="submission" date="2016-10" db="EMBL/GenBank/DDBJ databases">
        <authorList>
            <person name="de Groot N.N."/>
        </authorList>
    </citation>
    <scope>NUCLEOTIDE SEQUENCE [LARGE SCALE GENOMIC DNA]</scope>
    <source>
        <strain evidence="6 7">DSM 21800</strain>
    </source>
</reference>
<name>A0A1H1W961_9ACTN</name>
<dbReference type="GO" id="GO:0016020">
    <property type="term" value="C:membrane"/>
    <property type="evidence" value="ECO:0007669"/>
    <property type="project" value="UniProtKB-SubCell"/>
</dbReference>
<keyword evidence="7" id="KW-1185">Reference proteome</keyword>
<proteinExistence type="predicted"/>
<feature type="transmembrane region" description="Helical" evidence="5">
    <location>
        <begin position="16"/>
        <end position="39"/>
    </location>
</feature>
<gene>
    <name evidence="6" type="ORF">SAMN04489812_3528</name>
</gene>
<organism evidence="6 7">
    <name type="scientific">Microlunatus soli</name>
    <dbReference type="NCBI Taxonomy" id="630515"/>
    <lineage>
        <taxon>Bacteria</taxon>
        <taxon>Bacillati</taxon>
        <taxon>Actinomycetota</taxon>
        <taxon>Actinomycetes</taxon>
        <taxon>Propionibacteriales</taxon>
        <taxon>Propionibacteriaceae</taxon>
        <taxon>Microlunatus</taxon>
    </lineage>
</organism>
<feature type="transmembrane region" description="Helical" evidence="5">
    <location>
        <begin position="225"/>
        <end position="244"/>
    </location>
</feature>
<dbReference type="RefSeq" id="WP_091526801.1">
    <property type="nucleotide sequence ID" value="NZ_LT629772.1"/>
</dbReference>
<dbReference type="EMBL" id="LT629772">
    <property type="protein sequence ID" value="SDS93180.1"/>
    <property type="molecule type" value="Genomic_DNA"/>
</dbReference>
<dbReference type="InterPro" id="IPR044878">
    <property type="entry name" value="UbiA_sf"/>
</dbReference>
<dbReference type="Gene3D" id="1.10.357.140">
    <property type="entry name" value="UbiA prenyltransferase"/>
    <property type="match status" value="1"/>
</dbReference>
<feature type="transmembrane region" description="Helical" evidence="5">
    <location>
        <begin position="256"/>
        <end position="273"/>
    </location>
</feature>
<comment type="subcellular location">
    <subcellularLocation>
        <location evidence="1">Membrane</location>
        <topology evidence="1">Multi-pass membrane protein</topology>
    </subcellularLocation>
</comment>
<dbReference type="OrthoDB" id="8559716at2"/>
<dbReference type="STRING" id="630515.SAMN04489812_3528"/>
<dbReference type="Pfam" id="PF01040">
    <property type="entry name" value="UbiA"/>
    <property type="match status" value="1"/>
</dbReference>
<dbReference type="AlphaFoldDB" id="A0A1H1W961"/>
<evidence type="ECO:0000313" key="6">
    <source>
        <dbReference type="EMBL" id="SDS93180.1"/>
    </source>
</evidence>
<keyword evidence="3 5" id="KW-1133">Transmembrane helix</keyword>